<feature type="region of interest" description="Disordered" evidence="1">
    <location>
        <begin position="110"/>
        <end position="141"/>
    </location>
</feature>
<keyword evidence="3" id="KW-1185">Reference proteome</keyword>
<reference evidence="2" key="1">
    <citation type="submission" date="2014-09" db="EMBL/GenBank/DDBJ databases">
        <title>Genome sequence of the luminous mushroom Mycena chlorophos for searching fungal bioluminescence genes.</title>
        <authorList>
            <person name="Tanaka Y."/>
            <person name="Kasuga D."/>
            <person name="Oba Y."/>
            <person name="Hase S."/>
            <person name="Sato K."/>
            <person name="Oba Y."/>
            <person name="Sakakibara Y."/>
        </authorList>
    </citation>
    <scope>NUCLEOTIDE SEQUENCE</scope>
</reference>
<name>A0ABQ0L0Y4_MYCCL</name>
<proteinExistence type="predicted"/>
<gene>
    <name evidence="2" type="ORF">MCHLO_02415</name>
</gene>
<accession>A0ABQ0L0Y4</accession>
<protein>
    <submittedName>
        <fullName evidence="2">Uncharacterized protein</fullName>
    </submittedName>
</protein>
<evidence type="ECO:0000313" key="2">
    <source>
        <dbReference type="EMBL" id="GAT44807.1"/>
    </source>
</evidence>
<evidence type="ECO:0000256" key="1">
    <source>
        <dbReference type="SAM" id="MobiDB-lite"/>
    </source>
</evidence>
<organism evidence="2 3">
    <name type="scientific">Mycena chlorophos</name>
    <name type="common">Agaric fungus</name>
    <name type="synonym">Agaricus chlorophos</name>
    <dbReference type="NCBI Taxonomy" id="658473"/>
    <lineage>
        <taxon>Eukaryota</taxon>
        <taxon>Fungi</taxon>
        <taxon>Dikarya</taxon>
        <taxon>Basidiomycota</taxon>
        <taxon>Agaricomycotina</taxon>
        <taxon>Agaricomycetes</taxon>
        <taxon>Agaricomycetidae</taxon>
        <taxon>Agaricales</taxon>
        <taxon>Marasmiineae</taxon>
        <taxon>Mycenaceae</taxon>
        <taxon>Mycena</taxon>
    </lineage>
</organism>
<dbReference type="EMBL" id="DF840249">
    <property type="protein sequence ID" value="GAT44807.1"/>
    <property type="molecule type" value="Genomic_DNA"/>
</dbReference>
<dbReference type="Proteomes" id="UP000815677">
    <property type="component" value="Unassembled WGS sequence"/>
</dbReference>
<sequence>MPDVEFPRLRLCRTPRSPFFSSLQVVFLPTTHANYIITKHSSWSSSVSTLVSPDPAADSDAVSLFPARVTRERPSAWLDVAEVSEYFSEEERAFPFRRRLRRRRLQLQARARTTPPPAVVHSGIQPENAPTPTPTPTPTAALASPRTGFQRCLHGLKGFVSRCRRRPSSSSS</sequence>
<evidence type="ECO:0000313" key="3">
    <source>
        <dbReference type="Proteomes" id="UP000815677"/>
    </source>
</evidence>